<dbReference type="InterPro" id="IPR019814">
    <property type="entry name" value="Translation_initiation_fac_3_N"/>
</dbReference>
<dbReference type="SUPFAM" id="SSF55200">
    <property type="entry name" value="Translation initiation factor IF3, C-terminal domain"/>
    <property type="match status" value="1"/>
</dbReference>
<evidence type="ECO:0008006" key="9">
    <source>
        <dbReference type="Google" id="ProtNLM"/>
    </source>
</evidence>
<dbReference type="NCBIfam" id="TIGR00168">
    <property type="entry name" value="infC"/>
    <property type="match status" value="1"/>
</dbReference>
<feature type="compositionally biased region" description="Basic and acidic residues" evidence="4">
    <location>
        <begin position="269"/>
        <end position="289"/>
    </location>
</feature>
<comment type="caution">
    <text evidence="7">The sequence shown here is derived from an EMBL/GenBank/DDBJ whole genome shotgun (WGS) entry which is preliminary data.</text>
</comment>
<proteinExistence type="inferred from homology"/>
<sequence length="306" mass="34731">MPGAVKNNELTENIQRASGRMSGLHLKKMLCQAANNGRCYFGRHFGLCHRSYKTASYLPWATVGWTRKGLLAVDVKPYSTAEEDAAKKPMAPKKINMNARKVIGHVGRIIPYKMIQVLDKDGKDRGKMLRRDVIRVMEEENLKLVSVSHSADPPVYKLLTGKELHEEQLRLREQQKQSSSPGPVQIKEMSFLASISHHDLHVKRKQIIHWIEKKHHVRITVLNSRIANGPDKLDVLQQMIESMVACSTCMVQPKERKDGRAMICVLRPLSDKEMQKRKTEQPGQEKRGDSAPIETPETKDNHGPSP</sequence>
<dbReference type="EMBL" id="CAUEEQ010019738">
    <property type="protein sequence ID" value="CAJ0942151.1"/>
    <property type="molecule type" value="Genomic_DNA"/>
</dbReference>
<evidence type="ECO:0000313" key="7">
    <source>
        <dbReference type="EMBL" id="CAJ0942151.1"/>
    </source>
</evidence>
<keyword evidence="3" id="KW-0648">Protein biosynthesis</keyword>
<dbReference type="Pfam" id="PF05198">
    <property type="entry name" value="IF3_N"/>
    <property type="match status" value="1"/>
</dbReference>
<accession>A0ABN9LI19</accession>
<dbReference type="Proteomes" id="UP001176940">
    <property type="component" value="Unassembled WGS sequence"/>
</dbReference>
<comment type="similarity">
    <text evidence="1">Belongs to the IF-3 family.</text>
</comment>
<keyword evidence="2" id="KW-0396">Initiation factor</keyword>
<feature type="domain" description="Translation initiation factor 3 N-terminal" evidence="6">
    <location>
        <begin position="108"/>
        <end position="174"/>
    </location>
</feature>
<evidence type="ECO:0000256" key="3">
    <source>
        <dbReference type="ARBA" id="ARBA00022917"/>
    </source>
</evidence>
<dbReference type="Pfam" id="PF00707">
    <property type="entry name" value="IF3_C"/>
    <property type="match status" value="1"/>
</dbReference>
<name>A0ABN9LI19_9NEOB</name>
<dbReference type="InterPro" id="IPR036787">
    <property type="entry name" value="T_IF-3_N_sf"/>
</dbReference>
<evidence type="ECO:0000256" key="1">
    <source>
        <dbReference type="ARBA" id="ARBA00005439"/>
    </source>
</evidence>
<feature type="region of interest" description="Disordered" evidence="4">
    <location>
        <begin position="266"/>
        <end position="306"/>
    </location>
</feature>
<keyword evidence="8" id="KW-1185">Reference proteome</keyword>
<dbReference type="PANTHER" id="PTHR10938">
    <property type="entry name" value="TRANSLATION INITIATION FACTOR IF-3"/>
    <property type="match status" value="1"/>
</dbReference>
<evidence type="ECO:0000256" key="2">
    <source>
        <dbReference type="ARBA" id="ARBA00022540"/>
    </source>
</evidence>
<evidence type="ECO:0000256" key="4">
    <source>
        <dbReference type="SAM" id="MobiDB-lite"/>
    </source>
</evidence>
<dbReference type="SUPFAM" id="SSF54364">
    <property type="entry name" value="Translation initiation factor IF3, N-terminal domain"/>
    <property type="match status" value="1"/>
</dbReference>
<dbReference type="InterPro" id="IPR019815">
    <property type="entry name" value="Translation_initiation_fac_3_C"/>
</dbReference>
<evidence type="ECO:0000259" key="6">
    <source>
        <dbReference type="Pfam" id="PF05198"/>
    </source>
</evidence>
<gene>
    <name evidence="7" type="ORF">RIMI_LOCUS9493671</name>
</gene>
<dbReference type="Gene3D" id="3.30.110.10">
    <property type="entry name" value="Translation initiation factor 3 (IF-3), C-terminal domain"/>
    <property type="match status" value="1"/>
</dbReference>
<protein>
    <recommendedName>
        <fullName evidence="9">Translation initiation factor IF-3, mitochondrial</fullName>
    </recommendedName>
</protein>
<evidence type="ECO:0000313" key="8">
    <source>
        <dbReference type="Proteomes" id="UP001176940"/>
    </source>
</evidence>
<dbReference type="InterPro" id="IPR036788">
    <property type="entry name" value="T_IF-3_C_sf"/>
</dbReference>
<dbReference type="PANTHER" id="PTHR10938:SF0">
    <property type="entry name" value="TRANSLATION INITIATION FACTOR IF-3, MITOCHONDRIAL"/>
    <property type="match status" value="1"/>
</dbReference>
<reference evidence="7" key="1">
    <citation type="submission" date="2023-07" db="EMBL/GenBank/DDBJ databases">
        <authorList>
            <person name="Stuckert A."/>
        </authorList>
    </citation>
    <scope>NUCLEOTIDE SEQUENCE</scope>
</reference>
<evidence type="ECO:0000259" key="5">
    <source>
        <dbReference type="Pfam" id="PF00707"/>
    </source>
</evidence>
<dbReference type="Gene3D" id="3.10.20.80">
    <property type="entry name" value="Translation initiation factor 3 (IF-3), N-terminal domain"/>
    <property type="match status" value="1"/>
</dbReference>
<feature type="domain" description="Translation initiation factor 3 C-terminal" evidence="5">
    <location>
        <begin position="184"/>
        <end position="268"/>
    </location>
</feature>
<organism evidence="7 8">
    <name type="scientific">Ranitomeya imitator</name>
    <name type="common">mimic poison frog</name>
    <dbReference type="NCBI Taxonomy" id="111125"/>
    <lineage>
        <taxon>Eukaryota</taxon>
        <taxon>Metazoa</taxon>
        <taxon>Chordata</taxon>
        <taxon>Craniata</taxon>
        <taxon>Vertebrata</taxon>
        <taxon>Euteleostomi</taxon>
        <taxon>Amphibia</taxon>
        <taxon>Batrachia</taxon>
        <taxon>Anura</taxon>
        <taxon>Neobatrachia</taxon>
        <taxon>Hyloidea</taxon>
        <taxon>Dendrobatidae</taxon>
        <taxon>Dendrobatinae</taxon>
        <taxon>Ranitomeya</taxon>
    </lineage>
</organism>
<dbReference type="InterPro" id="IPR001288">
    <property type="entry name" value="Translation_initiation_fac_3"/>
</dbReference>
<feature type="compositionally biased region" description="Basic and acidic residues" evidence="4">
    <location>
        <begin position="296"/>
        <end position="306"/>
    </location>
</feature>